<dbReference type="Pfam" id="PF04573">
    <property type="entry name" value="SPC22"/>
    <property type="match status" value="2"/>
</dbReference>
<evidence type="ECO:0000256" key="1">
    <source>
        <dbReference type="ARBA" id="ARBA00004648"/>
    </source>
</evidence>
<feature type="transmembrane region" description="Helical" evidence="11">
    <location>
        <begin position="12"/>
        <end position="32"/>
    </location>
</feature>
<evidence type="ECO:0000256" key="7">
    <source>
        <dbReference type="ARBA" id="ARBA00023136"/>
    </source>
</evidence>
<proteinExistence type="inferred from homology"/>
<dbReference type="AlphaFoldDB" id="A0A510NW93"/>
<protein>
    <recommendedName>
        <fullName evidence="9">Signal peptidase subunit 3</fullName>
    </recommendedName>
</protein>
<feature type="compositionally biased region" description="Low complexity" evidence="10">
    <location>
        <begin position="233"/>
        <end position="242"/>
    </location>
</feature>
<feature type="compositionally biased region" description="Basic residues" evidence="10">
    <location>
        <begin position="144"/>
        <end position="156"/>
    </location>
</feature>
<evidence type="ECO:0000256" key="11">
    <source>
        <dbReference type="SAM" id="Phobius"/>
    </source>
</evidence>
<gene>
    <name evidence="12" type="ORF">TCE0_018f05187</name>
</gene>
<evidence type="ECO:0000256" key="10">
    <source>
        <dbReference type="SAM" id="MobiDB-lite"/>
    </source>
</evidence>
<dbReference type="InterPro" id="IPR007653">
    <property type="entry name" value="SPC3"/>
</dbReference>
<feature type="region of interest" description="Disordered" evidence="10">
    <location>
        <begin position="216"/>
        <end position="248"/>
    </location>
</feature>
<evidence type="ECO:0000256" key="5">
    <source>
        <dbReference type="ARBA" id="ARBA00022968"/>
    </source>
</evidence>
<dbReference type="EMBL" id="DF933814">
    <property type="protein sequence ID" value="GAM36244.1"/>
    <property type="molecule type" value="Genomic_DNA"/>
</dbReference>
<evidence type="ECO:0000256" key="4">
    <source>
        <dbReference type="ARBA" id="ARBA00022824"/>
    </source>
</evidence>
<keyword evidence="7 9" id="KW-0472">Membrane</keyword>
<organism evidence="12 13">
    <name type="scientific">Talaromyces pinophilus</name>
    <name type="common">Penicillium pinophilum</name>
    <dbReference type="NCBI Taxonomy" id="128442"/>
    <lineage>
        <taxon>Eukaryota</taxon>
        <taxon>Fungi</taxon>
        <taxon>Dikarya</taxon>
        <taxon>Ascomycota</taxon>
        <taxon>Pezizomycotina</taxon>
        <taxon>Eurotiomycetes</taxon>
        <taxon>Eurotiomycetidae</taxon>
        <taxon>Eurotiales</taxon>
        <taxon>Trichocomaceae</taxon>
        <taxon>Talaromyces</taxon>
        <taxon>Talaromyces sect. Talaromyces</taxon>
    </lineage>
</organism>
<evidence type="ECO:0000256" key="6">
    <source>
        <dbReference type="ARBA" id="ARBA00022989"/>
    </source>
</evidence>
<keyword evidence="3 11" id="KW-0812">Transmembrane</keyword>
<keyword evidence="13" id="KW-1185">Reference proteome</keyword>
<evidence type="ECO:0000313" key="13">
    <source>
        <dbReference type="Proteomes" id="UP000053095"/>
    </source>
</evidence>
<dbReference type="GO" id="GO:0005787">
    <property type="term" value="C:signal peptidase complex"/>
    <property type="evidence" value="ECO:0007669"/>
    <property type="project" value="UniProtKB-UniRule"/>
</dbReference>
<feature type="compositionally biased region" description="Low complexity" evidence="10">
    <location>
        <begin position="134"/>
        <end position="143"/>
    </location>
</feature>
<name>A0A510NW93_TALPI</name>
<comment type="subcellular location">
    <subcellularLocation>
        <location evidence="1">Endoplasmic reticulum membrane</location>
        <topology evidence="1">Single-pass type II membrane protein</topology>
    </subcellularLocation>
</comment>
<evidence type="ECO:0000313" key="12">
    <source>
        <dbReference type="EMBL" id="GAM36244.1"/>
    </source>
</evidence>
<accession>A0A510NW93</accession>
<comment type="similarity">
    <text evidence="2 9">Belongs to the SPCS3 family.</text>
</comment>
<sequence>MYSSSNRAQGVFGFFTTVAAFVAGFAALSVFLHPATDVTSSVDLKGVQVVKGRPHYYSSKREEYARIEFDLDADFSPLFNWNTKQLFVYVLASYPASSPAGENPHNSEAIIWDMIIPAPESPYSFSNLKERFFPSSTTKSTGKPSKKTTNNKKKSQTTKPEQTGVLHLRNQKSKYQITDISGKIAERENVTLTVGWNVQPWVGALLWSEGTGAWPRTEGQVGRSKSFGFPPVKTKSTSSSTTAQATDI</sequence>
<reference evidence="13" key="1">
    <citation type="journal article" date="2015" name="Genome Announc.">
        <title>Draft genome sequence of Talaromyces cellulolyticus strain Y-94, a source of lignocellulosic biomass-degrading enzymes.</title>
        <authorList>
            <person name="Fujii T."/>
            <person name="Koike H."/>
            <person name="Sawayama S."/>
            <person name="Yano S."/>
            <person name="Inoue H."/>
        </authorList>
    </citation>
    <scope>NUCLEOTIDE SEQUENCE [LARGE SCALE GENOMIC DNA]</scope>
    <source>
        <strain evidence="13">Y-94</strain>
    </source>
</reference>
<comment type="function">
    <text evidence="8">Essential component of the signal peptidase complex (SPC) which catalyzes the cleavage of N-terminal signal sequences from nascent proteins as they are translocated into the lumen of the endoplasmic reticulum. Essential for the SPC catalytic activity, possibly by stabilizing and positioning the active center of the complex close to the lumenal surface. Essential for viability.</text>
</comment>
<keyword evidence="6 11" id="KW-1133">Transmembrane helix</keyword>
<dbReference type="Proteomes" id="UP000053095">
    <property type="component" value="Unassembled WGS sequence"/>
</dbReference>
<dbReference type="PIRSF" id="PIRSF016089">
    <property type="entry name" value="SPC22"/>
    <property type="match status" value="1"/>
</dbReference>
<dbReference type="GO" id="GO:0045047">
    <property type="term" value="P:protein targeting to ER"/>
    <property type="evidence" value="ECO:0007669"/>
    <property type="project" value="TreeGrafter"/>
</dbReference>
<evidence type="ECO:0000256" key="3">
    <source>
        <dbReference type="ARBA" id="ARBA00022692"/>
    </source>
</evidence>
<keyword evidence="5" id="KW-0735">Signal-anchor</keyword>
<dbReference type="PANTHER" id="PTHR12804">
    <property type="entry name" value="MICROSOMAL SIGNAL PEPTIDASE 23 KD SUBUNIT SPC22/23"/>
    <property type="match status" value="1"/>
</dbReference>
<keyword evidence="4 9" id="KW-0256">Endoplasmic reticulum</keyword>
<dbReference type="PANTHER" id="PTHR12804:SF0">
    <property type="entry name" value="SIGNAL PEPTIDASE COMPLEX SUBUNIT 3"/>
    <property type="match status" value="1"/>
</dbReference>
<evidence type="ECO:0000256" key="2">
    <source>
        <dbReference type="ARBA" id="ARBA00009289"/>
    </source>
</evidence>
<evidence type="ECO:0000256" key="9">
    <source>
        <dbReference type="PIRNR" id="PIRNR016089"/>
    </source>
</evidence>
<dbReference type="GO" id="GO:0006465">
    <property type="term" value="P:signal peptide processing"/>
    <property type="evidence" value="ECO:0007669"/>
    <property type="project" value="UniProtKB-UniRule"/>
</dbReference>
<evidence type="ECO:0000256" key="8">
    <source>
        <dbReference type="ARBA" id="ARBA00045670"/>
    </source>
</evidence>
<feature type="region of interest" description="Disordered" evidence="10">
    <location>
        <begin position="134"/>
        <end position="168"/>
    </location>
</feature>